<protein>
    <submittedName>
        <fullName evidence="1">Uncharacterized protein</fullName>
    </submittedName>
</protein>
<dbReference type="Proteomes" id="UP000799539">
    <property type="component" value="Unassembled WGS sequence"/>
</dbReference>
<reference evidence="1" key="1">
    <citation type="journal article" date="2020" name="Stud. Mycol.">
        <title>101 Dothideomycetes genomes: a test case for predicting lifestyles and emergence of pathogens.</title>
        <authorList>
            <person name="Haridas S."/>
            <person name="Albert R."/>
            <person name="Binder M."/>
            <person name="Bloem J."/>
            <person name="Labutti K."/>
            <person name="Salamov A."/>
            <person name="Andreopoulos B."/>
            <person name="Baker S."/>
            <person name="Barry K."/>
            <person name="Bills G."/>
            <person name="Bluhm B."/>
            <person name="Cannon C."/>
            <person name="Castanera R."/>
            <person name="Culley D."/>
            <person name="Daum C."/>
            <person name="Ezra D."/>
            <person name="Gonzalez J."/>
            <person name="Henrissat B."/>
            <person name="Kuo A."/>
            <person name="Liang C."/>
            <person name="Lipzen A."/>
            <person name="Lutzoni F."/>
            <person name="Magnuson J."/>
            <person name="Mondo S."/>
            <person name="Nolan M."/>
            <person name="Ohm R."/>
            <person name="Pangilinan J."/>
            <person name="Park H.-J."/>
            <person name="Ramirez L."/>
            <person name="Alfaro M."/>
            <person name="Sun H."/>
            <person name="Tritt A."/>
            <person name="Yoshinaga Y."/>
            <person name="Zwiers L.-H."/>
            <person name="Turgeon B."/>
            <person name="Goodwin S."/>
            <person name="Spatafora J."/>
            <person name="Crous P."/>
            <person name="Grigoriev I."/>
        </authorList>
    </citation>
    <scope>NUCLEOTIDE SEQUENCE</scope>
    <source>
        <strain evidence="1">SCOH1-5</strain>
    </source>
</reference>
<sequence>MAFAEWPADEEEIFYHVQYDWNQEDDEYAPTVFTITGVDELRVAGMANSEGVADGYRIAGVGDAPSGYQLVANDVVEGGVFPACEIEVTAEGQYPLICNIGGNNVNTRKIDGLWALMPEGPEDGFQNFVMAAGDVHLDDGDGGEGGGVIDLK</sequence>
<accession>A0A6A6FA83</accession>
<evidence type="ECO:0000313" key="2">
    <source>
        <dbReference type="Proteomes" id="UP000799539"/>
    </source>
</evidence>
<organism evidence="1 2">
    <name type="scientific">Cercospora zeae-maydis SCOH1-5</name>
    <dbReference type="NCBI Taxonomy" id="717836"/>
    <lineage>
        <taxon>Eukaryota</taxon>
        <taxon>Fungi</taxon>
        <taxon>Dikarya</taxon>
        <taxon>Ascomycota</taxon>
        <taxon>Pezizomycotina</taxon>
        <taxon>Dothideomycetes</taxon>
        <taxon>Dothideomycetidae</taxon>
        <taxon>Mycosphaerellales</taxon>
        <taxon>Mycosphaerellaceae</taxon>
        <taxon>Cercospora</taxon>
    </lineage>
</organism>
<gene>
    <name evidence="1" type="ORF">CERZMDRAFT_99659</name>
</gene>
<dbReference type="EMBL" id="ML992682">
    <property type="protein sequence ID" value="KAF2210245.1"/>
    <property type="molecule type" value="Genomic_DNA"/>
</dbReference>
<evidence type="ECO:0000313" key="1">
    <source>
        <dbReference type="EMBL" id="KAF2210245.1"/>
    </source>
</evidence>
<keyword evidence="2" id="KW-1185">Reference proteome</keyword>
<name>A0A6A6FA83_9PEZI</name>
<dbReference type="OrthoDB" id="3650442at2759"/>
<proteinExistence type="predicted"/>
<dbReference type="AlphaFoldDB" id="A0A6A6FA83"/>